<accession>A0A0U4YBQ0</accession>
<dbReference type="InterPro" id="IPR018666">
    <property type="entry name" value="DUF2125"/>
</dbReference>
<dbReference type="Pfam" id="PF09898">
    <property type="entry name" value="DUF2125"/>
    <property type="match status" value="1"/>
</dbReference>
<reference evidence="3" key="1">
    <citation type="submission" date="2014-09" db="EMBL/GenBank/DDBJ databases">
        <authorList>
            <person name="Illeghems K.G."/>
        </authorList>
    </citation>
    <scope>NUCLEOTIDE SEQUENCE [LARGE SCALE GENOMIC DNA]</scope>
    <source>
        <strain evidence="3">LMG 23848T</strain>
    </source>
</reference>
<evidence type="ECO:0000313" key="3">
    <source>
        <dbReference type="Proteomes" id="UP000068250"/>
    </source>
</evidence>
<keyword evidence="4" id="KW-1185">Reference proteome</keyword>
<evidence type="ECO:0000313" key="1">
    <source>
        <dbReference type="EMBL" id="CEF55233.1"/>
    </source>
</evidence>
<dbReference type="PATRIC" id="fig|431306.5.peg.1295"/>
<protein>
    <submittedName>
        <fullName evidence="2">DUF2125 domain-containing protein</fullName>
    </submittedName>
</protein>
<organism evidence="1 3">
    <name type="scientific">Acetobacter ghanensis</name>
    <dbReference type="NCBI Taxonomy" id="431306"/>
    <lineage>
        <taxon>Bacteria</taxon>
        <taxon>Pseudomonadati</taxon>
        <taxon>Pseudomonadota</taxon>
        <taxon>Alphaproteobacteria</taxon>
        <taxon>Acetobacterales</taxon>
        <taxon>Acetobacteraceae</taxon>
        <taxon>Acetobacter</taxon>
    </lineage>
</organism>
<reference evidence="1" key="2">
    <citation type="submission" date="2014-09" db="EMBL/GenBank/DDBJ databases">
        <authorList>
            <person name="Magalhaes I.L.F."/>
            <person name="Oliveira U."/>
            <person name="Santos F.R."/>
            <person name="Vidigal T.H.D.A."/>
            <person name="Brescovit A.D."/>
            <person name="Santos A.J."/>
        </authorList>
    </citation>
    <scope>NUCLEOTIDE SEQUENCE</scope>
    <source>
        <strain evidence="1">LMG 23848T</strain>
    </source>
</reference>
<dbReference type="Proteomes" id="UP000068250">
    <property type="component" value="Chromosome I"/>
</dbReference>
<proteinExistence type="predicted"/>
<dbReference type="EMBL" id="WOTE01000001">
    <property type="protein sequence ID" value="NHO38571.1"/>
    <property type="molecule type" value="Genomic_DNA"/>
</dbReference>
<dbReference type="RefSeq" id="WP_059023454.1">
    <property type="nucleotide sequence ID" value="NZ_LN609302.1"/>
</dbReference>
<dbReference type="OrthoDB" id="7216418at2"/>
<dbReference type="Proteomes" id="UP000657200">
    <property type="component" value="Unassembled WGS sequence"/>
</dbReference>
<dbReference type="EMBL" id="LN609302">
    <property type="protein sequence ID" value="CEF55233.1"/>
    <property type="molecule type" value="Genomic_DNA"/>
</dbReference>
<reference evidence="2 4" key="3">
    <citation type="journal article" date="2020" name="Int. J. Syst. Evol. Microbiol.">
        <title>Novel acetic acid bacteria from cider fermentations: Acetobacter conturbans sp. nov. and Acetobacter fallax sp. nov.</title>
        <authorList>
            <person name="Sombolestani A.S."/>
            <person name="Cleenwerck I."/>
            <person name="Cnockaert M."/>
            <person name="Borremans W."/>
            <person name="Wieme A.D."/>
            <person name="De Vuyst L."/>
            <person name="Vandamme P."/>
        </authorList>
    </citation>
    <scope>NUCLEOTIDE SEQUENCE [LARGE SCALE GENOMIC DNA]</scope>
    <source>
        <strain evidence="2 4">LMG 23848</strain>
    </source>
</reference>
<evidence type="ECO:0000313" key="2">
    <source>
        <dbReference type="EMBL" id="NHO38571.1"/>
    </source>
</evidence>
<gene>
    <name evidence="1" type="ORF">AGA_1271</name>
    <name evidence="2" type="ORF">GOB80_02525</name>
</gene>
<sequence length="356" mass="38812">MTRFVKQLLGAVAGTVMLVGGGVEVFRWQGQHYLNQLVTHPTGLCQITYQGRQNAGGVLAAGVVLQGVHVACTPSTHEGTTPHAIEYAASHVVLEVVPWHPLQVHMRLDGPQSLAVPYEQDGVEDRRFLVLEGSPVEVFWPARAMPAGRAAFTASFVHLRGLGVSLKNMQGEWLWNTQATFQASVLGLSLSVEQVTMPAWPQHLENVKAAFSMPGPYERLRVLEQEEESGQAIWPELLVQKASGDWNGLKLGITGHVRGGHATRVTGDFWLTVKDWRPFVERLQPDKILPPLQAAAFKSTLEDMIARGDRAGGKLVLSLSARNGAVYLGAVPLETILPVMRLVQPEEQPVAAVATQ</sequence>
<name>A0A0U4YBQ0_9PROT</name>
<evidence type="ECO:0000313" key="4">
    <source>
        <dbReference type="Proteomes" id="UP000657200"/>
    </source>
</evidence>
<dbReference type="AlphaFoldDB" id="A0A0U4YBQ0"/>